<protein>
    <submittedName>
        <fullName evidence="3">SNF2-related protein</fullName>
    </submittedName>
</protein>
<dbReference type="EMBL" id="JBHSMJ010000027">
    <property type="protein sequence ID" value="MFC5450670.1"/>
    <property type="molecule type" value="Genomic_DNA"/>
</dbReference>
<dbReference type="PROSITE" id="PS51192">
    <property type="entry name" value="HELICASE_ATP_BIND_1"/>
    <property type="match status" value="1"/>
</dbReference>
<dbReference type="SUPFAM" id="SSF52540">
    <property type="entry name" value="P-loop containing nucleoside triphosphate hydrolases"/>
    <property type="match status" value="2"/>
</dbReference>
<keyword evidence="4" id="KW-1185">Reference proteome</keyword>
<dbReference type="Pfam" id="PF00271">
    <property type="entry name" value="Helicase_C"/>
    <property type="match status" value="1"/>
</dbReference>
<dbReference type="CDD" id="cd18793">
    <property type="entry name" value="SF2_C_SNF"/>
    <property type="match status" value="1"/>
</dbReference>
<dbReference type="PANTHER" id="PTHR10799">
    <property type="entry name" value="SNF2/RAD54 HELICASE FAMILY"/>
    <property type="match status" value="1"/>
</dbReference>
<dbReference type="Gene3D" id="3.40.50.300">
    <property type="entry name" value="P-loop containing nucleotide triphosphate hydrolases"/>
    <property type="match status" value="1"/>
</dbReference>
<reference evidence="4" key="1">
    <citation type="journal article" date="2019" name="Int. J. Syst. Evol. Microbiol.">
        <title>The Global Catalogue of Microorganisms (GCM) 10K type strain sequencing project: providing services to taxonomists for standard genome sequencing and annotation.</title>
        <authorList>
            <consortium name="The Broad Institute Genomics Platform"/>
            <consortium name="The Broad Institute Genome Sequencing Center for Infectious Disease"/>
            <person name="Wu L."/>
            <person name="Ma J."/>
        </authorList>
    </citation>
    <scope>NUCLEOTIDE SEQUENCE [LARGE SCALE GENOMIC DNA]</scope>
    <source>
        <strain evidence="4">KACC 11904</strain>
    </source>
</reference>
<dbReference type="RefSeq" id="WP_377525757.1">
    <property type="nucleotide sequence ID" value="NZ_JBHSMJ010000027.1"/>
</dbReference>
<organism evidence="3 4">
    <name type="scientific">Paenibacillus aestuarii</name>
    <dbReference type="NCBI Taxonomy" id="516965"/>
    <lineage>
        <taxon>Bacteria</taxon>
        <taxon>Bacillati</taxon>
        <taxon>Bacillota</taxon>
        <taxon>Bacilli</taxon>
        <taxon>Bacillales</taxon>
        <taxon>Paenibacillaceae</taxon>
        <taxon>Paenibacillus</taxon>
    </lineage>
</organism>
<dbReference type="InterPro" id="IPR001650">
    <property type="entry name" value="Helicase_C-like"/>
</dbReference>
<evidence type="ECO:0000313" key="4">
    <source>
        <dbReference type="Proteomes" id="UP001596044"/>
    </source>
</evidence>
<gene>
    <name evidence="3" type="ORF">ACFPOG_20670</name>
</gene>
<feature type="domain" description="Helicase ATP-binding" evidence="2">
    <location>
        <begin position="129"/>
        <end position="360"/>
    </location>
</feature>
<dbReference type="Proteomes" id="UP001596044">
    <property type="component" value="Unassembled WGS sequence"/>
</dbReference>
<proteinExistence type="predicted"/>
<evidence type="ECO:0000256" key="1">
    <source>
        <dbReference type="ARBA" id="ARBA00022801"/>
    </source>
</evidence>
<dbReference type="Pfam" id="PF00176">
    <property type="entry name" value="SNF2-rel_dom"/>
    <property type="match status" value="1"/>
</dbReference>
<dbReference type="SMART" id="SM00487">
    <property type="entry name" value="DEXDc"/>
    <property type="match status" value="1"/>
</dbReference>
<keyword evidence="1" id="KW-0378">Hydrolase</keyword>
<dbReference type="InterPro" id="IPR038718">
    <property type="entry name" value="SNF2-like_sf"/>
</dbReference>
<evidence type="ECO:0000259" key="2">
    <source>
        <dbReference type="PROSITE" id="PS51192"/>
    </source>
</evidence>
<dbReference type="Gene3D" id="3.40.50.10810">
    <property type="entry name" value="Tandem AAA-ATPase domain"/>
    <property type="match status" value="2"/>
</dbReference>
<dbReference type="InterPro" id="IPR049730">
    <property type="entry name" value="SNF2/RAD54-like_C"/>
</dbReference>
<dbReference type="InterPro" id="IPR027417">
    <property type="entry name" value="P-loop_NTPase"/>
</dbReference>
<sequence>MKLNYGLKGLSFQAADLQEAMTISECFQAENVSQDRHSWHYLLTRDQRNVKELPAVDNLRLWGIDPRDGLENIQHVLDSKRKRYKWDTTPLEEIKHTPAYKRALELVTTRFGKPMKDGRVLFPYQIETAAMMIAKKRLLLALDMGLGKTVTTLVGLLADPSNRKVLIITMSRNINDWVREIDALGFENEFIVLNNSTDLHSDKRIHVVSYEKWSTDRVTFVKKPRMECPDCGSRHSRIWKQTLGYCYVCKTKHDKLLEDRWAEDDLPKECPCCKRDWEGHYACECGYSVVESRREPLYKSYHNGYSACAIDEGHYIKNGTSKRALAVKRVNTKKRYLLSGTPAENGADDLYWLLGWLTGFNSRFEDPIEARGGNYKPFQCFGKVGEEHFREYYSGGKKRRVLDIDSVEPRASHHEQLWEMLDSIMIRMRKTDKGVAEHIEVPKPEHHRMHLTLHDAERELYDKILTNFREWYEIEQARKEAAEARGDKYRISTIEICAWMDKLRKAASSPWQFETYNASKGTTTAKLEYLKNKAKDLLRRGKKMLVFSGHKETVEQLGILMDGVVPGKQAAYIHGGVKMEYRWELMKKFQDPNDPLSILIMSHRTGAESYTLTEAKSVFLFDLDFNAKVRPEVA</sequence>
<name>A0ABW0KBF1_9BACL</name>
<evidence type="ECO:0000313" key="3">
    <source>
        <dbReference type="EMBL" id="MFC5450670.1"/>
    </source>
</evidence>
<dbReference type="InterPro" id="IPR000330">
    <property type="entry name" value="SNF2_N"/>
</dbReference>
<comment type="caution">
    <text evidence="3">The sequence shown here is derived from an EMBL/GenBank/DDBJ whole genome shotgun (WGS) entry which is preliminary data.</text>
</comment>
<accession>A0ABW0KBF1</accession>
<dbReference type="InterPro" id="IPR014001">
    <property type="entry name" value="Helicase_ATP-bd"/>
</dbReference>